<dbReference type="PROSITE" id="PS50835">
    <property type="entry name" value="IG_LIKE"/>
    <property type="match status" value="2"/>
</dbReference>
<sequence length="340" mass="37883">MPQVFILTLSLLPWIPAFLCRVTTVEDFAVLEGRSLTVPCHYEPQYASYVKYWCQGRMREFCTSLARTDDHRSANPAVDKVSIFDDPVQQVFTVVLNDLKEADSGWYMCGVEIGSAWNADFVAFTNIKVINGMSAVNSRLSGEEGDSITAECLYSERYRESEKKWCRSGNSSSCLLTGSEGSYEDTSVAISDDRTGAFTVTLKKLQLKDTGWYWCCAGQQQVALHLLVKPRPTTTAVSTTTSTAQSQVTAHVAPPKPITKDSWNSHSHILESLLVCATVMFLVGLGVLARKLWKIHKQDPVLRQVKAMKARLNEYSGDVGDLQNADVVFLNRASQEVHMY</sequence>
<comment type="subcellular location">
    <subcellularLocation>
        <location evidence="1">Membrane</location>
    </subcellularLocation>
</comment>
<feature type="chain" id="PRO_5018728646" description="Ig-like domain-containing protein" evidence="5">
    <location>
        <begin position="18"/>
        <end position="340"/>
    </location>
</feature>
<dbReference type="InterPro" id="IPR003599">
    <property type="entry name" value="Ig_sub"/>
</dbReference>
<evidence type="ECO:0000256" key="5">
    <source>
        <dbReference type="SAM" id="SignalP"/>
    </source>
</evidence>
<gene>
    <name evidence="7" type="primary">PIGR</name>
</gene>
<dbReference type="SMART" id="SM00409">
    <property type="entry name" value="IG"/>
    <property type="match status" value="2"/>
</dbReference>
<dbReference type="OrthoDB" id="8865476at2759"/>
<dbReference type="PANTHER" id="PTHR11860:SF87">
    <property type="entry name" value="CMRF35-LIKE MOLECULE 8"/>
    <property type="match status" value="1"/>
</dbReference>
<feature type="domain" description="Ig-like" evidence="6">
    <location>
        <begin position="2"/>
        <end position="125"/>
    </location>
</feature>
<feature type="domain" description="Ig-like" evidence="6">
    <location>
        <begin position="144"/>
        <end position="225"/>
    </location>
</feature>
<dbReference type="Gene3D" id="2.60.40.10">
    <property type="entry name" value="Immunoglobulins"/>
    <property type="match status" value="2"/>
</dbReference>
<evidence type="ECO:0000256" key="3">
    <source>
        <dbReference type="ARBA" id="ARBA00023136"/>
    </source>
</evidence>
<dbReference type="STRING" id="64144.ENSATEP00000012585"/>
<feature type="transmembrane region" description="Helical" evidence="4">
    <location>
        <begin position="269"/>
        <end position="289"/>
    </location>
</feature>
<dbReference type="CDD" id="cd05716">
    <property type="entry name" value="IgV_pIgR_like"/>
    <property type="match status" value="1"/>
</dbReference>
<keyword evidence="8" id="KW-1185">Reference proteome</keyword>
<dbReference type="InterPro" id="IPR013783">
    <property type="entry name" value="Ig-like_fold"/>
</dbReference>
<keyword evidence="5" id="KW-0732">Signal</keyword>
<keyword evidence="4" id="KW-1133">Transmembrane helix</keyword>
<dbReference type="Ensembl" id="ENSATET00000012791.3">
    <property type="protein sequence ID" value="ENSATEP00000012585.1"/>
    <property type="gene ID" value="ENSATEG00000008780.3"/>
</dbReference>
<dbReference type="GO" id="GO:0004888">
    <property type="term" value="F:transmembrane signaling receptor activity"/>
    <property type="evidence" value="ECO:0007669"/>
    <property type="project" value="TreeGrafter"/>
</dbReference>
<dbReference type="InterPro" id="IPR050671">
    <property type="entry name" value="CD300_family_receptors"/>
</dbReference>
<evidence type="ECO:0000256" key="1">
    <source>
        <dbReference type="ARBA" id="ARBA00004370"/>
    </source>
</evidence>
<organism evidence="7 8">
    <name type="scientific">Anabas testudineus</name>
    <name type="common">Climbing perch</name>
    <name type="synonym">Anthias testudineus</name>
    <dbReference type="NCBI Taxonomy" id="64144"/>
    <lineage>
        <taxon>Eukaryota</taxon>
        <taxon>Metazoa</taxon>
        <taxon>Chordata</taxon>
        <taxon>Craniata</taxon>
        <taxon>Vertebrata</taxon>
        <taxon>Euteleostomi</taxon>
        <taxon>Actinopterygii</taxon>
        <taxon>Neopterygii</taxon>
        <taxon>Teleostei</taxon>
        <taxon>Neoteleostei</taxon>
        <taxon>Acanthomorphata</taxon>
        <taxon>Anabantaria</taxon>
        <taxon>Anabantiformes</taxon>
        <taxon>Anabantoidei</taxon>
        <taxon>Anabantidae</taxon>
        <taxon>Anabas</taxon>
    </lineage>
</organism>
<accession>A0A3Q1HXQ0</accession>
<dbReference type="PANTHER" id="PTHR11860">
    <property type="entry name" value="POLYMERIC-IMMUNOGLOBULIN RECEPTOR"/>
    <property type="match status" value="1"/>
</dbReference>
<evidence type="ECO:0000313" key="8">
    <source>
        <dbReference type="Proteomes" id="UP000265040"/>
    </source>
</evidence>
<dbReference type="GeneID" id="113172489"/>
<evidence type="ECO:0000256" key="2">
    <source>
        <dbReference type="ARBA" id="ARBA00022692"/>
    </source>
</evidence>
<evidence type="ECO:0000256" key="4">
    <source>
        <dbReference type="SAM" id="Phobius"/>
    </source>
</evidence>
<dbReference type="SUPFAM" id="SSF48726">
    <property type="entry name" value="Immunoglobulin"/>
    <property type="match status" value="2"/>
</dbReference>
<dbReference type="InterPro" id="IPR007110">
    <property type="entry name" value="Ig-like_dom"/>
</dbReference>
<dbReference type="AlphaFoldDB" id="A0A3Q1HXQ0"/>
<reference evidence="7" key="1">
    <citation type="submission" date="2021-04" db="EMBL/GenBank/DDBJ databases">
        <authorList>
            <consortium name="Wellcome Sanger Institute Data Sharing"/>
        </authorList>
    </citation>
    <scope>NUCLEOTIDE SEQUENCE [LARGE SCALE GENOMIC DNA]</scope>
</reference>
<dbReference type="InParanoid" id="A0A3Q1HXQ0"/>
<dbReference type="GO" id="GO:0005886">
    <property type="term" value="C:plasma membrane"/>
    <property type="evidence" value="ECO:0007669"/>
    <property type="project" value="TreeGrafter"/>
</dbReference>
<evidence type="ECO:0000313" key="7">
    <source>
        <dbReference type="Ensembl" id="ENSATEP00000012585.1"/>
    </source>
</evidence>
<evidence type="ECO:0000259" key="6">
    <source>
        <dbReference type="PROSITE" id="PS50835"/>
    </source>
</evidence>
<dbReference type="InterPro" id="IPR013106">
    <property type="entry name" value="Ig_V-set"/>
</dbReference>
<keyword evidence="2 4" id="KW-0812">Transmembrane</keyword>
<reference evidence="7" key="2">
    <citation type="submission" date="2025-08" db="UniProtKB">
        <authorList>
            <consortium name="Ensembl"/>
        </authorList>
    </citation>
    <scope>IDENTIFICATION</scope>
</reference>
<proteinExistence type="predicted"/>
<keyword evidence="3 4" id="KW-0472">Membrane</keyword>
<dbReference type="InterPro" id="IPR036179">
    <property type="entry name" value="Ig-like_dom_sf"/>
</dbReference>
<name>A0A3Q1HXQ0_ANATE</name>
<protein>
    <recommendedName>
        <fullName evidence="6">Ig-like domain-containing protein</fullName>
    </recommendedName>
</protein>
<dbReference type="GeneTree" id="ENSGT00950000182977"/>
<reference evidence="7" key="3">
    <citation type="submission" date="2025-09" db="UniProtKB">
        <authorList>
            <consortium name="Ensembl"/>
        </authorList>
    </citation>
    <scope>IDENTIFICATION</scope>
</reference>
<dbReference type="Pfam" id="PF07686">
    <property type="entry name" value="V-set"/>
    <property type="match status" value="2"/>
</dbReference>
<feature type="signal peptide" evidence="5">
    <location>
        <begin position="1"/>
        <end position="17"/>
    </location>
</feature>
<dbReference type="RefSeq" id="XP_026231257.1">
    <property type="nucleotide sequence ID" value="XM_026375472.2"/>
</dbReference>
<dbReference type="Proteomes" id="UP000265040">
    <property type="component" value="Chromosome 17"/>
</dbReference>